<comment type="caution">
    <text evidence="4">The sequence shown here is derived from an EMBL/GenBank/DDBJ whole genome shotgun (WGS) entry which is preliminary data.</text>
</comment>
<dbReference type="GO" id="GO:0030968">
    <property type="term" value="P:endoplasmic reticulum unfolded protein response"/>
    <property type="evidence" value="ECO:0007669"/>
    <property type="project" value="TreeGrafter"/>
</dbReference>
<feature type="transmembrane region" description="Helical" evidence="3">
    <location>
        <begin position="153"/>
        <end position="169"/>
    </location>
</feature>
<protein>
    <submittedName>
        <fullName evidence="4">4-amino-4-deoxy-L-arabinose transferase-like glycosyltransferase</fullName>
    </submittedName>
</protein>
<keyword evidence="3" id="KW-0472">Membrane</keyword>
<dbReference type="PANTHER" id="PTHR44227">
    <property type="match status" value="1"/>
</dbReference>
<feature type="transmembrane region" description="Helical" evidence="3">
    <location>
        <begin position="127"/>
        <end position="147"/>
    </location>
</feature>
<proteinExistence type="predicted"/>
<evidence type="ECO:0000313" key="5">
    <source>
        <dbReference type="Proteomes" id="UP000252174"/>
    </source>
</evidence>
<feature type="transmembrane region" description="Helical" evidence="3">
    <location>
        <begin position="388"/>
        <end position="405"/>
    </location>
</feature>
<gene>
    <name evidence="4" type="ORF">DFR45_103143</name>
</gene>
<accession>A0A369AP99</accession>
<dbReference type="InterPro" id="IPR011990">
    <property type="entry name" value="TPR-like_helical_dom_sf"/>
</dbReference>
<keyword evidence="4" id="KW-0808">Transferase</keyword>
<evidence type="ECO:0000256" key="2">
    <source>
        <dbReference type="ARBA" id="ARBA00022803"/>
    </source>
</evidence>
<keyword evidence="1" id="KW-0677">Repeat</keyword>
<feature type="transmembrane region" description="Helical" evidence="3">
    <location>
        <begin position="363"/>
        <end position="381"/>
    </location>
</feature>
<keyword evidence="5" id="KW-1185">Reference proteome</keyword>
<evidence type="ECO:0000313" key="4">
    <source>
        <dbReference type="EMBL" id="RCX10158.1"/>
    </source>
</evidence>
<organism evidence="4 5">
    <name type="scientific">Extensimonas vulgaris</name>
    <dbReference type="NCBI Taxonomy" id="1031594"/>
    <lineage>
        <taxon>Bacteria</taxon>
        <taxon>Pseudomonadati</taxon>
        <taxon>Pseudomonadota</taxon>
        <taxon>Betaproteobacteria</taxon>
        <taxon>Burkholderiales</taxon>
        <taxon>Comamonadaceae</taxon>
        <taxon>Extensimonas</taxon>
    </lineage>
</organism>
<evidence type="ECO:0000256" key="1">
    <source>
        <dbReference type="ARBA" id="ARBA00022737"/>
    </source>
</evidence>
<reference evidence="4 5" key="1">
    <citation type="submission" date="2018-07" db="EMBL/GenBank/DDBJ databases">
        <title>Genomic Encyclopedia of Type Strains, Phase IV (KMG-IV): sequencing the most valuable type-strain genomes for metagenomic binning, comparative biology and taxonomic classification.</title>
        <authorList>
            <person name="Goeker M."/>
        </authorList>
    </citation>
    <scope>NUCLEOTIDE SEQUENCE [LARGE SCALE GENOMIC DNA]</scope>
    <source>
        <strain evidence="4 5">DSM 100911</strain>
    </source>
</reference>
<dbReference type="InterPro" id="IPR052346">
    <property type="entry name" value="O-mannosyl-transferase_TMTC"/>
</dbReference>
<dbReference type="Proteomes" id="UP000252174">
    <property type="component" value="Unassembled WGS sequence"/>
</dbReference>
<feature type="transmembrane region" description="Helical" evidence="3">
    <location>
        <begin position="334"/>
        <end position="357"/>
    </location>
</feature>
<evidence type="ECO:0000256" key="3">
    <source>
        <dbReference type="SAM" id="Phobius"/>
    </source>
</evidence>
<sequence>MRRPSNYEITNTLFFALALALAFFCLRPGLSGPFLFDDAPNLQDLSAYGGVTDWDTFRAFVFSGFSGPSGRPLALASFLLNDNAWPSDPASFKYTNILLHLLCGCLLLWATLQLCRNYGLPERKAQAYALFSATVWLLHPFLVSTTLYAVQRMTQLAALFVFAGMAGYLHGRQRLAQRPRAAYAWMLASLGLGTVLATLSKENGALLPLLLAVVEFCAPQTQTRPRPARLFLALCLWLPSIALLGYLLRMVDFSSNPWPHRTFNQPERLWTEARLMWDYLRNLFLPRIEGSGLYQDGIVVSHGWLSPPSTLLAAVGLLALFFVGIFARKRWPFLGLALLFFLAGHLLESTVVGLELYFEHRNYLPAAFLFLPIAQGLDALGRHISRRLVAGLAIAIVATLAFLTYQRATLWGQPEGLELYWALAAPNSPRAQNALANYYTRHGEADKADTVMRSAMQKMPDSPLLTMGYLLEKVYLGSARPEDFDWAAQRLTEQPFDAQAVMALRQLVDKVTQKGQPSWTRHATEALLDRLSQAENHSRYALFPIFLRFIPYLKARLALADGRPDEAEAQYRIAMQKYGNIDSAMQMVAEMGNAGYPQHAMRLLDQAEAIYHAQSEASLKFPRSIYDREIARIRAILQNEMR</sequence>
<keyword evidence="2" id="KW-0802">TPR repeat</keyword>
<dbReference type="PANTHER" id="PTHR44227:SF3">
    <property type="entry name" value="PROTEIN O-MANNOSYL-TRANSFERASE TMTC4"/>
    <property type="match status" value="1"/>
</dbReference>
<keyword evidence="3" id="KW-1133">Transmembrane helix</keyword>
<dbReference type="Gene3D" id="1.25.40.10">
    <property type="entry name" value="Tetratricopeptide repeat domain"/>
    <property type="match status" value="1"/>
</dbReference>
<dbReference type="AlphaFoldDB" id="A0A369AP99"/>
<dbReference type="GO" id="GO:0035269">
    <property type="term" value="P:protein O-linked glycosylation via mannose"/>
    <property type="evidence" value="ECO:0007669"/>
    <property type="project" value="TreeGrafter"/>
</dbReference>
<dbReference type="EMBL" id="QPJU01000003">
    <property type="protein sequence ID" value="RCX10158.1"/>
    <property type="molecule type" value="Genomic_DNA"/>
</dbReference>
<dbReference type="GO" id="GO:0000030">
    <property type="term" value="F:mannosyltransferase activity"/>
    <property type="evidence" value="ECO:0007669"/>
    <property type="project" value="TreeGrafter"/>
</dbReference>
<feature type="transmembrane region" description="Helical" evidence="3">
    <location>
        <begin position="230"/>
        <end position="248"/>
    </location>
</feature>
<feature type="transmembrane region" description="Helical" evidence="3">
    <location>
        <begin position="97"/>
        <end position="115"/>
    </location>
</feature>
<keyword evidence="3" id="KW-0812">Transmembrane</keyword>
<name>A0A369AP99_9BURK</name>
<feature type="transmembrane region" description="Helical" evidence="3">
    <location>
        <begin position="309"/>
        <end position="327"/>
    </location>
</feature>